<accession>A0A218Y1V9</accession>
<dbReference type="Proteomes" id="UP000197138">
    <property type="component" value="Unassembled WGS sequence"/>
</dbReference>
<dbReference type="AlphaFoldDB" id="A0A218Y1V9"/>
<proteinExistence type="predicted"/>
<protein>
    <submittedName>
        <fullName evidence="1">Uncharacterized protein</fullName>
    </submittedName>
</protein>
<evidence type="ECO:0000313" key="1">
    <source>
        <dbReference type="EMBL" id="OWM91285.1"/>
    </source>
</evidence>
<evidence type="ECO:0000313" key="2">
    <source>
        <dbReference type="Proteomes" id="UP000197138"/>
    </source>
</evidence>
<name>A0A218Y1V9_PUNGR</name>
<sequence>MLLKDNQRAPVTPSVVGRQPVVRQTGPSKTLQMRSGPMIWHVLVCESCRDFQHGEGSVSYRDVESRVHVKQCINNFNAGACGLDGGDCHGFDTSVWQL</sequence>
<organism evidence="1 2">
    <name type="scientific">Punica granatum</name>
    <name type="common">Pomegranate</name>
    <dbReference type="NCBI Taxonomy" id="22663"/>
    <lineage>
        <taxon>Eukaryota</taxon>
        <taxon>Viridiplantae</taxon>
        <taxon>Streptophyta</taxon>
        <taxon>Embryophyta</taxon>
        <taxon>Tracheophyta</taxon>
        <taxon>Spermatophyta</taxon>
        <taxon>Magnoliopsida</taxon>
        <taxon>eudicotyledons</taxon>
        <taxon>Gunneridae</taxon>
        <taxon>Pentapetalae</taxon>
        <taxon>rosids</taxon>
        <taxon>malvids</taxon>
        <taxon>Myrtales</taxon>
        <taxon>Lythraceae</taxon>
        <taxon>Punica</taxon>
    </lineage>
</organism>
<reference evidence="2" key="1">
    <citation type="journal article" date="2017" name="Plant J.">
        <title>The pomegranate (Punica granatum L.) genome and the genomics of punicalagin biosynthesis.</title>
        <authorList>
            <person name="Qin G."/>
            <person name="Xu C."/>
            <person name="Ming R."/>
            <person name="Tang H."/>
            <person name="Guyot R."/>
            <person name="Kramer E.M."/>
            <person name="Hu Y."/>
            <person name="Yi X."/>
            <person name="Qi Y."/>
            <person name="Xu X."/>
            <person name="Gao Z."/>
            <person name="Pan H."/>
            <person name="Jian J."/>
            <person name="Tian Y."/>
            <person name="Yue Z."/>
            <person name="Xu Y."/>
        </authorList>
    </citation>
    <scope>NUCLEOTIDE SEQUENCE [LARGE SCALE GENOMIC DNA]</scope>
    <source>
        <strain evidence="2">cv. Dabenzi</strain>
    </source>
</reference>
<gene>
    <name evidence="1" type="ORF">CDL15_Pgr000229</name>
</gene>
<dbReference type="EMBL" id="MTKT01000299">
    <property type="protein sequence ID" value="OWM91285.1"/>
    <property type="molecule type" value="Genomic_DNA"/>
</dbReference>
<comment type="caution">
    <text evidence="1">The sequence shown here is derived from an EMBL/GenBank/DDBJ whole genome shotgun (WGS) entry which is preliminary data.</text>
</comment>